<dbReference type="STRING" id="3914.A0A0L9TQP2"/>
<dbReference type="InterPro" id="IPR003604">
    <property type="entry name" value="Matrin/U1-like-C_Znf_C2H2"/>
</dbReference>
<dbReference type="EMBL" id="JABFOF010000001">
    <property type="protein sequence ID" value="KAG2408083.1"/>
    <property type="molecule type" value="Genomic_DNA"/>
</dbReference>
<evidence type="ECO:0000313" key="4">
    <source>
        <dbReference type="EMBL" id="KOM32875.1"/>
    </source>
</evidence>
<evidence type="ECO:0000313" key="5">
    <source>
        <dbReference type="Proteomes" id="UP000053144"/>
    </source>
</evidence>
<dbReference type="GO" id="GO:0003676">
    <property type="term" value="F:nucleic acid binding"/>
    <property type="evidence" value="ECO:0007669"/>
    <property type="project" value="InterPro"/>
</dbReference>
<dbReference type="PANTHER" id="PTHR47487">
    <property type="entry name" value="OS06G0651300 PROTEIN-RELATED"/>
    <property type="match status" value="1"/>
</dbReference>
<sequence>MEFRFRHGENQSTLLPQQRTLALSTVPLVSGHPLRGGFSGIIRETKMYPTSVPINPEEVIRREMEREQIRREMEKEEIRREILAGEMARRMELEEEVRRELMSERALKMQIHRMEGITCGERVSLSMIPGRRLQNFVHNSNIFGGPQPQLAHKVDITQFYKQKPNETLTNNQPNVVLSGAKCKEVLHREVLDVNLVKRKLEASFRVDDKHSGSSLEKKPKNDWRCALCHIVTTSEKGLNDHLQGKKHKIKEASRTPKIGLVARRQDGETLQSGMKPAYKGKLEPVKMDLVVEKTQDLGGTDNENETTTEEKVLKTKAMTTRKKFSFYCAFCQVRTHSEIIMQSHKSGKKHLANIKKYSPNNSAGAVCAAGNSE</sequence>
<dbReference type="GO" id="GO:0008270">
    <property type="term" value="F:zinc ion binding"/>
    <property type="evidence" value="ECO:0007669"/>
    <property type="project" value="InterPro"/>
</dbReference>
<organism evidence="4 5">
    <name type="scientific">Phaseolus angularis</name>
    <name type="common">Azuki bean</name>
    <name type="synonym">Vigna angularis</name>
    <dbReference type="NCBI Taxonomy" id="3914"/>
    <lineage>
        <taxon>Eukaryota</taxon>
        <taxon>Viridiplantae</taxon>
        <taxon>Streptophyta</taxon>
        <taxon>Embryophyta</taxon>
        <taxon>Tracheophyta</taxon>
        <taxon>Spermatophyta</taxon>
        <taxon>Magnoliopsida</taxon>
        <taxon>eudicotyledons</taxon>
        <taxon>Gunneridae</taxon>
        <taxon>Pentapetalae</taxon>
        <taxon>rosids</taxon>
        <taxon>fabids</taxon>
        <taxon>Fabales</taxon>
        <taxon>Fabaceae</taxon>
        <taxon>Papilionoideae</taxon>
        <taxon>50 kb inversion clade</taxon>
        <taxon>NPAAA clade</taxon>
        <taxon>indigoferoid/millettioid clade</taxon>
        <taxon>Phaseoleae</taxon>
        <taxon>Vigna</taxon>
    </lineage>
</organism>
<dbReference type="Proteomes" id="UP000053144">
    <property type="component" value="Chromosome 1"/>
</dbReference>
<feature type="domain" description="C2H2-type" evidence="1">
    <location>
        <begin position="326"/>
        <end position="350"/>
    </location>
</feature>
<evidence type="ECO:0000259" key="2">
    <source>
        <dbReference type="SMART" id="SM00451"/>
    </source>
</evidence>
<dbReference type="SMART" id="SM00451">
    <property type="entry name" value="ZnF_U1"/>
    <property type="match status" value="2"/>
</dbReference>
<accession>A0A0L9TQP2</accession>
<dbReference type="InterPro" id="IPR036236">
    <property type="entry name" value="Znf_C2H2_sf"/>
</dbReference>
<dbReference type="KEGG" id="var:108336528"/>
<dbReference type="Proteomes" id="UP000743370">
    <property type="component" value="Unassembled WGS sequence"/>
</dbReference>
<dbReference type="EMBL" id="CM003371">
    <property type="protein sequence ID" value="KOM32875.1"/>
    <property type="molecule type" value="Genomic_DNA"/>
</dbReference>
<evidence type="ECO:0000259" key="1">
    <source>
        <dbReference type="SMART" id="SM00355"/>
    </source>
</evidence>
<evidence type="ECO:0008006" key="7">
    <source>
        <dbReference type="Google" id="ProtNLM"/>
    </source>
</evidence>
<dbReference type="SUPFAM" id="SSF57667">
    <property type="entry name" value="beta-beta-alpha zinc fingers"/>
    <property type="match status" value="2"/>
</dbReference>
<feature type="domain" description="U1-type" evidence="2">
    <location>
        <begin position="323"/>
        <end position="357"/>
    </location>
</feature>
<dbReference type="SMART" id="SM00355">
    <property type="entry name" value="ZnF_C2H2"/>
    <property type="match status" value="2"/>
</dbReference>
<dbReference type="Gene3D" id="3.30.160.60">
    <property type="entry name" value="Classic Zinc Finger"/>
    <property type="match status" value="2"/>
</dbReference>
<dbReference type="Pfam" id="PF12874">
    <property type="entry name" value="zf-met"/>
    <property type="match status" value="2"/>
</dbReference>
<evidence type="ECO:0000313" key="3">
    <source>
        <dbReference type="EMBL" id="KAG2408083.1"/>
    </source>
</evidence>
<dbReference type="PANTHER" id="PTHR47487:SF8">
    <property type="entry name" value="OS08G0270900 PROTEIN"/>
    <property type="match status" value="1"/>
</dbReference>
<reference evidence="3 6" key="3">
    <citation type="submission" date="2020-05" db="EMBL/GenBank/DDBJ databases">
        <title>Vigna angularis (adzuki bean) Var. LongXiaoDou No. 4 denovo assembly.</title>
        <authorList>
            <person name="Xiang H."/>
        </authorList>
    </citation>
    <scope>NUCLEOTIDE SEQUENCE [LARGE SCALE GENOMIC DNA]</scope>
    <source>
        <tissue evidence="3">Leaf</tissue>
    </source>
</reference>
<feature type="domain" description="U1-type" evidence="2">
    <location>
        <begin position="220"/>
        <end position="254"/>
    </location>
</feature>
<reference evidence="5" key="1">
    <citation type="journal article" date="2015" name="Proc. Natl. Acad. Sci. U.S.A.">
        <title>Genome sequencing of adzuki bean (Vigna angularis) provides insight into high starch and low fat accumulation and domestication.</title>
        <authorList>
            <person name="Yang K."/>
            <person name="Tian Z."/>
            <person name="Chen C."/>
            <person name="Luo L."/>
            <person name="Zhao B."/>
            <person name="Wang Z."/>
            <person name="Yu L."/>
            <person name="Li Y."/>
            <person name="Sun Y."/>
            <person name="Li W."/>
            <person name="Chen Y."/>
            <person name="Li Y."/>
            <person name="Zhang Y."/>
            <person name="Ai D."/>
            <person name="Zhao J."/>
            <person name="Shang C."/>
            <person name="Ma Y."/>
            <person name="Wu B."/>
            <person name="Wang M."/>
            <person name="Gao L."/>
            <person name="Sun D."/>
            <person name="Zhang P."/>
            <person name="Guo F."/>
            <person name="Wang W."/>
            <person name="Li Y."/>
            <person name="Wang J."/>
            <person name="Varshney R.K."/>
            <person name="Wang J."/>
            <person name="Ling H.Q."/>
            <person name="Wan P."/>
        </authorList>
    </citation>
    <scope>NUCLEOTIDE SEQUENCE</scope>
    <source>
        <strain evidence="5">cv. Jingnong 6</strain>
    </source>
</reference>
<dbReference type="Gramene" id="KOM32875">
    <property type="protein sequence ID" value="KOM32875"/>
    <property type="gene ID" value="LR48_Vigan01g243100"/>
</dbReference>
<dbReference type="OrthoDB" id="1436989at2759"/>
<feature type="domain" description="C2H2-type" evidence="1">
    <location>
        <begin position="223"/>
        <end position="247"/>
    </location>
</feature>
<dbReference type="OMA" id="AICQVST"/>
<reference evidence="4" key="2">
    <citation type="submission" date="2015-02" db="EMBL/GenBank/DDBJ databases">
        <authorList>
            <person name="Chooi Y.-H."/>
        </authorList>
    </citation>
    <scope>NUCLEOTIDE SEQUENCE</scope>
    <source>
        <tissue evidence="4">Seedling</tissue>
    </source>
</reference>
<gene>
    <name evidence="3" type="ORF">HKW66_Vig0029050</name>
    <name evidence="4" type="ORF">LR48_Vigan01g243100</name>
</gene>
<dbReference type="InterPro" id="IPR013087">
    <property type="entry name" value="Znf_C2H2_type"/>
</dbReference>
<protein>
    <recommendedName>
        <fullName evidence="7">Matrin-type domain-containing protein</fullName>
    </recommendedName>
</protein>
<proteinExistence type="predicted"/>
<evidence type="ECO:0000313" key="6">
    <source>
        <dbReference type="Proteomes" id="UP000743370"/>
    </source>
</evidence>
<name>A0A0L9TQP2_PHAAN</name>
<dbReference type="AlphaFoldDB" id="A0A0L9TQP2"/>